<dbReference type="AlphaFoldDB" id="A0A6P1EBT6"/>
<reference evidence="1 2" key="1">
    <citation type="submission" date="2019-12" db="EMBL/GenBank/DDBJ databases">
        <title>Lactobacillus hilgardii FLUB.</title>
        <authorList>
            <person name="Gustaw K."/>
        </authorList>
    </citation>
    <scope>NUCLEOTIDE SEQUENCE [LARGE SCALE GENOMIC DNA]</scope>
    <source>
        <strain evidence="1 2">FLUB</strain>
        <plasmid evidence="1 2">unnamed5</plasmid>
    </source>
</reference>
<organism evidence="1 2">
    <name type="scientific">Lentilactobacillus hilgardii</name>
    <name type="common">Lactobacillus hilgardii</name>
    <dbReference type="NCBI Taxonomy" id="1588"/>
    <lineage>
        <taxon>Bacteria</taxon>
        <taxon>Bacillati</taxon>
        <taxon>Bacillota</taxon>
        <taxon>Bacilli</taxon>
        <taxon>Lactobacillales</taxon>
        <taxon>Lactobacillaceae</taxon>
        <taxon>Lentilactobacillus</taxon>
    </lineage>
</organism>
<accession>A0A6P1EBT6</accession>
<gene>
    <name evidence="1" type="ORF">GQR93_15200</name>
</gene>
<keyword evidence="1" id="KW-0614">Plasmid</keyword>
<dbReference type="EMBL" id="CP047126">
    <property type="protein sequence ID" value="QHB53580.1"/>
    <property type="molecule type" value="Genomic_DNA"/>
</dbReference>
<dbReference type="GeneID" id="69059706"/>
<proteinExistence type="predicted"/>
<dbReference type="RefSeq" id="WP_013130268.1">
    <property type="nucleotide sequence ID" value="NZ_CP047126.1"/>
</dbReference>
<evidence type="ECO:0000313" key="1">
    <source>
        <dbReference type="EMBL" id="QHB53580.1"/>
    </source>
</evidence>
<sequence>MMMRLDKFFVEEMQKNGFDVDFKRLKQIYLDSRNRHSDDIEKGKVRALNERLKYED</sequence>
<evidence type="ECO:0000313" key="2">
    <source>
        <dbReference type="Proteomes" id="UP000465035"/>
    </source>
</evidence>
<dbReference type="Proteomes" id="UP000465035">
    <property type="component" value="Plasmid unnamed5"/>
</dbReference>
<protein>
    <submittedName>
        <fullName evidence="1">Uncharacterized protein</fullName>
    </submittedName>
</protein>
<name>A0A6P1EBT6_LENHI</name>
<geneLocation type="plasmid" evidence="1 2">
    <name>unnamed5</name>
</geneLocation>
<dbReference type="SMR" id="A0A6P1EBT6"/>